<evidence type="ECO:0000256" key="2">
    <source>
        <dbReference type="ARBA" id="ARBA00022603"/>
    </source>
</evidence>
<dbReference type="InterPro" id="IPR023404">
    <property type="entry name" value="rSAM_horseshoe"/>
</dbReference>
<dbReference type="InterPro" id="IPR051198">
    <property type="entry name" value="BchE-like"/>
</dbReference>
<sequence length="469" mass="52991">MKILLTVPLYPFRYSHPPIPDLGLGSLAAVLIVAGHQVAVNDWNDRSNLSQLSRFLTTFKPEVVGIKFLTLNVAAAKRTVAFINSVLNDRVIIVLGGPHSSAEDKKWLSLDFPEAHGRFLGEAEKTIVHFTDLLQTTGPDQSDRLVAALPKFDGFEPFTANDSAHSAMTVVEKLDSLPFPAWELIDPRKYPGFSVDGRKRFLAPIMASRGCPQGCKFCGTARVSGQLIRRHSPEYLIDLIDHLKQHFSVSAFSFLDPNFMTDTPWLSMFLEKLNSRTSNIVWDCIWQPNPIQINKSVLLEMRQAGCRVIIMGIETGNDSILQQCGKRGTVDMFKEQVETITESGINVHGFFMLGFPGESYQQIQHTINFALSLPLQALSLNICYPLPGTEYYDWLRKKYSLARIDWSHFNIYRSPFPMSQISSLELARIRRRAQVRNILQPGKLYADLKRGLLTKDVVFSQLKKWSPFS</sequence>
<dbReference type="PROSITE" id="PS51332">
    <property type="entry name" value="B12_BINDING"/>
    <property type="match status" value="1"/>
</dbReference>
<dbReference type="InterPro" id="IPR034466">
    <property type="entry name" value="Methyltransferase_Class_B"/>
</dbReference>
<evidence type="ECO:0000259" key="8">
    <source>
        <dbReference type="PROSITE" id="PS51332"/>
    </source>
</evidence>
<dbReference type="InterPro" id="IPR006158">
    <property type="entry name" value="Cobalamin-bd"/>
</dbReference>
<feature type="domain" description="Radical SAM core" evidence="9">
    <location>
        <begin position="195"/>
        <end position="436"/>
    </location>
</feature>
<keyword evidence="7" id="KW-0411">Iron-sulfur</keyword>
<dbReference type="SUPFAM" id="SSF102114">
    <property type="entry name" value="Radical SAM enzymes"/>
    <property type="match status" value="1"/>
</dbReference>
<proteinExistence type="predicted"/>
<dbReference type="SFLD" id="SFLDG01123">
    <property type="entry name" value="methyltransferase_(Class_B)"/>
    <property type="match status" value="1"/>
</dbReference>
<evidence type="ECO:0000256" key="1">
    <source>
        <dbReference type="ARBA" id="ARBA00001966"/>
    </source>
</evidence>
<feature type="domain" description="B12-binding" evidence="8">
    <location>
        <begin position="1"/>
        <end position="141"/>
    </location>
</feature>
<dbReference type="CDD" id="cd01335">
    <property type="entry name" value="Radical_SAM"/>
    <property type="match status" value="1"/>
</dbReference>
<dbReference type="PANTHER" id="PTHR43409">
    <property type="entry name" value="ANAEROBIC MAGNESIUM-PROTOPORPHYRIN IX MONOMETHYL ESTER CYCLASE-RELATED"/>
    <property type="match status" value="1"/>
</dbReference>
<dbReference type="InterPro" id="IPR006638">
    <property type="entry name" value="Elp3/MiaA/NifB-like_rSAM"/>
</dbReference>
<evidence type="ECO:0000256" key="6">
    <source>
        <dbReference type="ARBA" id="ARBA00023004"/>
    </source>
</evidence>
<evidence type="ECO:0000313" key="11">
    <source>
        <dbReference type="Proteomes" id="UP001594351"/>
    </source>
</evidence>
<evidence type="ECO:0000256" key="3">
    <source>
        <dbReference type="ARBA" id="ARBA00022679"/>
    </source>
</evidence>
<keyword evidence="2" id="KW-0489">Methyltransferase</keyword>
<reference evidence="10 11" key="1">
    <citation type="submission" date="2024-09" db="EMBL/GenBank/DDBJ databases">
        <title>Laminarin stimulates single cell rates of sulfate reduction while oxygen inhibits transcriptomic activity in coastal marine sediment.</title>
        <authorList>
            <person name="Lindsay M."/>
            <person name="Orcutt B."/>
            <person name="Emerson D."/>
            <person name="Stepanauskas R."/>
            <person name="D'Angelo T."/>
        </authorList>
    </citation>
    <scope>NUCLEOTIDE SEQUENCE [LARGE SCALE GENOMIC DNA]</scope>
    <source>
        <strain evidence="10">SAG AM-311-K15</strain>
    </source>
</reference>
<dbReference type="Pfam" id="PF04055">
    <property type="entry name" value="Radical_SAM"/>
    <property type="match status" value="1"/>
</dbReference>
<keyword evidence="11" id="KW-1185">Reference proteome</keyword>
<evidence type="ECO:0000259" key="9">
    <source>
        <dbReference type="PROSITE" id="PS51918"/>
    </source>
</evidence>
<keyword evidence="6" id="KW-0408">Iron</keyword>
<dbReference type="Gene3D" id="3.40.50.280">
    <property type="entry name" value="Cobalamin-binding domain"/>
    <property type="match status" value="1"/>
</dbReference>
<dbReference type="InterPro" id="IPR058240">
    <property type="entry name" value="rSAM_sf"/>
</dbReference>
<organism evidence="10 11">
    <name type="scientific">candidate division CSSED10-310 bacterium</name>
    <dbReference type="NCBI Taxonomy" id="2855610"/>
    <lineage>
        <taxon>Bacteria</taxon>
        <taxon>Bacteria division CSSED10-310</taxon>
    </lineage>
</organism>
<dbReference type="SFLD" id="SFLDG01082">
    <property type="entry name" value="B12-binding_domain_containing"/>
    <property type="match status" value="1"/>
</dbReference>
<dbReference type="EMBL" id="JBHPBY010000106">
    <property type="protein sequence ID" value="MFC1850541.1"/>
    <property type="molecule type" value="Genomic_DNA"/>
</dbReference>
<gene>
    <name evidence="10" type="ORF">ACFL27_10150</name>
</gene>
<protein>
    <submittedName>
        <fullName evidence="10">B12-binding domain-containing radical SAM protein</fullName>
    </submittedName>
</protein>
<dbReference type="InterPro" id="IPR007197">
    <property type="entry name" value="rSAM"/>
</dbReference>
<accession>A0ABV6YWF7</accession>
<dbReference type="SFLD" id="SFLDS00029">
    <property type="entry name" value="Radical_SAM"/>
    <property type="match status" value="1"/>
</dbReference>
<name>A0ABV6YWF7_UNCC1</name>
<evidence type="ECO:0000256" key="4">
    <source>
        <dbReference type="ARBA" id="ARBA00022691"/>
    </source>
</evidence>
<evidence type="ECO:0000313" key="10">
    <source>
        <dbReference type="EMBL" id="MFC1850541.1"/>
    </source>
</evidence>
<dbReference type="Gene3D" id="3.80.30.20">
    <property type="entry name" value="tm_1862 like domain"/>
    <property type="match status" value="1"/>
</dbReference>
<keyword evidence="3" id="KW-0808">Transferase</keyword>
<comment type="caution">
    <text evidence="10">The sequence shown here is derived from an EMBL/GenBank/DDBJ whole genome shotgun (WGS) entry which is preliminary data.</text>
</comment>
<dbReference type="PROSITE" id="PS51918">
    <property type="entry name" value="RADICAL_SAM"/>
    <property type="match status" value="1"/>
</dbReference>
<dbReference type="Pfam" id="PF02310">
    <property type="entry name" value="B12-binding"/>
    <property type="match status" value="1"/>
</dbReference>
<keyword evidence="4" id="KW-0949">S-adenosyl-L-methionine</keyword>
<evidence type="ECO:0000256" key="7">
    <source>
        <dbReference type="ARBA" id="ARBA00023014"/>
    </source>
</evidence>
<evidence type="ECO:0000256" key="5">
    <source>
        <dbReference type="ARBA" id="ARBA00022723"/>
    </source>
</evidence>
<keyword evidence="5" id="KW-0479">Metal-binding</keyword>
<dbReference type="PANTHER" id="PTHR43409:SF7">
    <property type="entry name" value="BLL1977 PROTEIN"/>
    <property type="match status" value="1"/>
</dbReference>
<dbReference type="Proteomes" id="UP001594351">
    <property type="component" value="Unassembled WGS sequence"/>
</dbReference>
<comment type="cofactor">
    <cofactor evidence="1">
        <name>[4Fe-4S] cluster</name>
        <dbReference type="ChEBI" id="CHEBI:49883"/>
    </cofactor>
</comment>
<dbReference type="SMART" id="SM00729">
    <property type="entry name" value="Elp3"/>
    <property type="match status" value="1"/>
</dbReference>